<dbReference type="GO" id="GO:0009307">
    <property type="term" value="P:DNA restriction-modification system"/>
    <property type="evidence" value="ECO:0007669"/>
    <property type="project" value="InterPro"/>
</dbReference>
<keyword evidence="1" id="KW-0808">Transferase</keyword>
<organism evidence="1 2">
    <name type="scientific">Gilliamella apis</name>
    <dbReference type="NCBI Taxonomy" id="1970738"/>
    <lineage>
        <taxon>Bacteria</taxon>
        <taxon>Pseudomonadati</taxon>
        <taxon>Pseudomonadota</taxon>
        <taxon>Gammaproteobacteria</taxon>
        <taxon>Orbales</taxon>
        <taxon>Orbaceae</taxon>
        <taxon>Gilliamella</taxon>
    </lineage>
</organism>
<dbReference type="GO" id="GO:0003677">
    <property type="term" value="F:DNA binding"/>
    <property type="evidence" value="ECO:0007669"/>
    <property type="project" value="InterPro"/>
</dbReference>
<comment type="caution">
    <text evidence="1">The sequence shown here is derived from an EMBL/GenBank/DDBJ whole genome shotgun (WGS) entry which is preliminary data.</text>
</comment>
<accession>A0A242NTE7</accession>
<protein>
    <submittedName>
        <fullName evidence="1">Phage N-6-adenine-methyltransferase</fullName>
    </submittedName>
</protein>
<proteinExistence type="predicted"/>
<dbReference type="EMBL" id="NASK01000099">
    <property type="protein sequence ID" value="OTQ48951.1"/>
    <property type="molecule type" value="Genomic_DNA"/>
</dbReference>
<dbReference type="AlphaFoldDB" id="A0A242NTE7"/>
<dbReference type="NCBIfam" id="TIGR01712">
    <property type="entry name" value="phage_N6A_met"/>
    <property type="match status" value="1"/>
</dbReference>
<keyword evidence="1" id="KW-0489">Methyltransferase</keyword>
<dbReference type="GO" id="GO:0009007">
    <property type="term" value="F:site-specific DNA-methyltransferase (adenine-specific) activity"/>
    <property type="evidence" value="ECO:0007669"/>
    <property type="project" value="InterPro"/>
</dbReference>
<gene>
    <name evidence="1" type="ORF">B6D06_08500</name>
</gene>
<dbReference type="Pfam" id="PF05869">
    <property type="entry name" value="Dam"/>
    <property type="match status" value="1"/>
</dbReference>
<reference evidence="1 2" key="1">
    <citation type="submission" date="2017-03" db="EMBL/GenBank/DDBJ databases">
        <title>Comparative genomics of honeybee gut symbionts reveal geographically distinct and subgroup specific antibiotic resistance.</title>
        <authorList>
            <person name="Ludvigsen J."/>
            <person name="Porcellato D."/>
            <person name="Labee-Lund T.M."/>
            <person name="Amdam G.V."/>
            <person name="Rudi K."/>
        </authorList>
    </citation>
    <scope>NUCLEOTIDE SEQUENCE [LARGE SCALE GENOMIC DNA]</scope>
    <source>
        <strain evidence="1 2">A-4-12</strain>
    </source>
</reference>
<dbReference type="OrthoDB" id="5288620at2"/>
<evidence type="ECO:0000313" key="2">
    <source>
        <dbReference type="Proteomes" id="UP000194968"/>
    </source>
</evidence>
<dbReference type="RefSeq" id="WP_086320840.1">
    <property type="nucleotide sequence ID" value="NZ_NASK01000099.1"/>
</dbReference>
<dbReference type="Proteomes" id="UP000194968">
    <property type="component" value="Unassembled WGS sequence"/>
</dbReference>
<sequence length="248" mass="28591">MAKVDYKHSKSKTDSDIKDLWQTPIELYEYLNARFSFVCDVAASDHNHLHPNYLTESYDSALNGWAHLKSGYAFCNPPYSNILPWVKRAREAADLGVGTVMLLPVDTSVDWFNQLRKLASKIYFIVNGRISFVRADNKQKIHGNNRGSLFAVFNPRSFGDCRASFIERDEIFKTYEKIKVNIPDPNVNTVWPKEVNRIFDSIENAKYLKIEAQTKVRQSINKMIMDRLPPEQLNNAAKILVDRMEAKL</sequence>
<evidence type="ECO:0000313" key="1">
    <source>
        <dbReference type="EMBL" id="OTQ48951.1"/>
    </source>
</evidence>
<name>A0A242NTE7_9GAMM</name>
<dbReference type="GO" id="GO:0032259">
    <property type="term" value="P:methylation"/>
    <property type="evidence" value="ECO:0007669"/>
    <property type="project" value="UniProtKB-KW"/>
</dbReference>
<dbReference type="InterPro" id="IPR008593">
    <property type="entry name" value="Dam_MeTrfase"/>
</dbReference>